<evidence type="ECO:0000259" key="12">
    <source>
        <dbReference type="Pfam" id="PF04563"/>
    </source>
</evidence>
<evidence type="ECO:0000256" key="7">
    <source>
        <dbReference type="RuleBase" id="RU000434"/>
    </source>
</evidence>
<dbReference type="InterPro" id="IPR007645">
    <property type="entry name" value="RNA_pol_Rpb2_3"/>
</dbReference>
<comment type="function">
    <text evidence="6 8">DNA-dependent RNA polymerase catalyzes the transcription of DNA into RNA using the four ribonucleoside triphosphates as substrates.</text>
</comment>
<dbReference type="SUPFAM" id="SSF64484">
    <property type="entry name" value="beta and beta-prime subunits of DNA dependent RNA-polymerase"/>
    <property type="match status" value="1"/>
</dbReference>
<dbReference type="Pfam" id="PF04560">
    <property type="entry name" value="RNA_pol_Rpb2_7"/>
    <property type="match status" value="1"/>
</dbReference>
<dbReference type="EMBL" id="LCNO01000008">
    <property type="protein sequence ID" value="KKU57908.1"/>
    <property type="molecule type" value="Genomic_DNA"/>
</dbReference>
<dbReference type="NCBIfam" id="NF001616">
    <property type="entry name" value="PRK00405.1"/>
    <property type="match status" value="1"/>
</dbReference>
<organism evidence="15 16">
    <name type="scientific">Candidatus Amesbacteria bacterium GW2011_GWA2_47_11b</name>
    <dbReference type="NCBI Taxonomy" id="1618358"/>
    <lineage>
        <taxon>Bacteria</taxon>
        <taxon>Candidatus Amesiibacteriota</taxon>
    </lineage>
</organism>
<evidence type="ECO:0000256" key="1">
    <source>
        <dbReference type="ARBA" id="ARBA00022478"/>
    </source>
</evidence>
<dbReference type="Pfam" id="PF04561">
    <property type="entry name" value="RNA_pol_Rpb2_2"/>
    <property type="match status" value="1"/>
</dbReference>
<dbReference type="Proteomes" id="UP000034307">
    <property type="component" value="Unassembled WGS sequence"/>
</dbReference>
<dbReference type="Gene3D" id="3.90.1110.10">
    <property type="entry name" value="RNA polymerase Rpb2, domain 2"/>
    <property type="match status" value="1"/>
</dbReference>
<dbReference type="GO" id="GO:0032549">
    <property type="term" value="F:ribonucleoside binding"/>
    <property type="evidence" value="ECO:0007669"/>
    <property type="project" value="InterPro"/>
</dbReference>
<feature type="domain" description="RNA polymerase Rpb2" evidence="11">
    <location>
        <begin position="133"/>
        <end position="307"/>
    </location>
</feature>
<evidence type="ECO:0000259" key="10">
    <source>
        <dbReference type="Pfam" id="PF04560"/>
    </source>
</evidence>
<dbReference type="EC" id="2.7.7.6" evidence="6 8"/>
<dbReference type="GO" id="GO:0006351">
    <property type="term" value="P:DNA-templated transcription"/>
    <property type="evidence" value="ECO:0007669"/>
    <property type="project" value="UniProtKB-UniRule"/>
</dbReference>
<dbReference type="GO" id="GO:0000428">
    <property type="term" value="C:DNA-directed RNA polymerase complex"/>
    <property type="evidence" value="ECO:0007669"/>
    <property type="project" value="UniProtKB-KW"/>
</dbReference>
<dbReference type="Gene3D" id="2.40.270.10">
    <property type="entry name" value="DNA-directed RNA polymerase, subunit 2, domain 6"/>
    <property type="match status" value="2"/>
</dbReference>
<dbReference type="InterPro" id="IPR010243">
    <property type="entry name" value="RNA_pol_bsu_bac"/>
</dbReference>
<dbReference type="PATRIC" id="fig|1618358.3.peg.494"/>
<evidence type="ECO:0000256" key="6">
    <source>
        <dbReference type="HAMAP-Rule" id="MF_01321"/>
    </source>
</evidence>
<dbReference type="CDD" id="cd00653">
    <property type="entry name" value="RNA_pol_B_RPB2"/>
    <property type="match status" value="1"/>
</dbReference>
<dbReference type="Gene3D" id="2.40.50.100">
    <property type="match status" value="1"/>
</dbReference>
<dbReference type="InterPro" id="IPR007121">
    <property type="entry name" value="RNA_pol_bsu_CS"/>
</dbReference>
<evidence type="ECO:0000256" key="8">
    <source>
        <dbReference type="RuleBase" id="RU363031"/>
    </source>
</evidence>
<dbReference type="NCBIfam" id="TIGR02013">
    <property type="entry name" value="rpoB"/>
    <property type="match status" value="1"/>
</dbReference>
<evidence type="ECO:0000256" key="4">
    <source>
        <dbReference type="ARBA" id="ARBA00023163"/>
    </source>
</evidence>
<sequence>MPVSRRLIWGQEPTHLPPLNLTQIQLDSWLWFISDGIKEAVAEISPIEDFTGKNWLLEFGQYSIEKPGLSPLQATRKGLTYSSALRIHTKLTNKQTKKTSSTEVFLGDIPQMTPQGTFVINGVERAVVNQIVRSPGVYFGSELDAATGKLLYSAELRPIRGTWLEFEVSKSDVISIRVDRRRKFLATTILRAMGLSEYPDGLEAAAAKDTTKTTEDALIEVYKKMRPGEPVVLENAQKLLYDLFFNPRRYDLGVVGRYKINKRLGTTSDSRVLTRDDLVATIKYLVGLAQGIGHIDDIDHLANRRVRRVGELVAATAFREGLLRLERAIREKMSLVSTEELVSPTQLVNARPVISAVNQFFRSSQLSQILDQTNPLSEIDHLRRLSVFGPGGLTRERASFSIRDINASQYSRIDPVRSPEGPNIGLITYLSLYTRVNEYGFLEAPYRKIVKRHVTDEIVYLTADDEEQYRISYCDIKVDAKGYITDDWVPIRHANIFTEGPSSQVDFVDVVPRQVVGTSAALIPFLANDAANRALMGTNMQSQAVPLLHPSAPVVGTGMEKDIAAAMGWAVYATLPGTVTFVDAQKIVVKLAKKSLLPPSTENISFKGNLQTYYLTKFKRTSHSTCYNQQPVVTPGQKITSDTLLADGPATAGGELSLGQNLIIAYTPFDGLGYEDAVVISDRLVTQDLLTSIHIESYEADVVDTKLGPEELTRDIPNVGESYLANLDEGGIVTVGSEVRPNDILVGKIAPKGETELSAEERLLRAIFGEKARDVRDTSLRMPHGERGIVVDVQILDRDTGDELPPGTHKRVVVKVAQIRKITVGDKLAGRHGNKGVISKIVPVADMPHLADGTPIDIIISPLSVLARMNLGQLLEARLGWAMTALKQTVGVPVFSRISEDQIAQSLQEANLPVSGKTTLIDGRTGVPYEQTTVVGVGYILKLSHMVEDKTHARSTGPYSLITQQPLGGKAQMGGQRLGEMEVWGLEAHKAAATLQEMLTIKSDDVVGRAKAFEAIVKGTEIPSSSVPESFNVLVKELQSLGLQVIPQGVQLKTVEPVIVE</sequence>
<dbReference type="Pfam" id="PF04565">
    <property type="entry name" value="RNA_pol_Rpb2_3"/>
    <property type="match status" value="1"/>
</dbReference>
<dbReference type="Gene3D" id="2.30.150.10">
    <property type="entry name" value="DNA-directed RNA polymerase, beta subunit, external 1 domain"/>
    <property type="match status" value="1"/>
</dbReference>
<evidence type="ECO:0000256" key="3">
    <source>
        <dbReference type="ARBA" id="ARBA00022695"/>
    </source>
</evidence>
<evidence type="ECO:0000313" key="16">
    <source>
        <dbReference type="Proteomes" id="UP000034307"/>
    </source>
</evidence>
<dbReference type="InterPro" id="IPR007120">
    <property type="entry name" value="DNA-dir_RNAP_su2_dom"/>
</dbReference>
<comment type="catalytic activity">
    <reaction evidence="5 6 8">
        <text>RNA(n) + a ribonucleoside 5'-triphosphate = RNA(n+1) + diphosphate</text>
        <dbReference type="Rhea" id="RHEA:21248"/>
        <dbReference type="Rhea" id="RHEA-COMP:14527"/>
        <dbReference type="Rhea" id="RHEA-COMP:17342"/>
        <dbReference type="ChEBI" id="CHEBI:33019"/>
        <dbReference type="ChEBI" id="CHEBI:61557"/>
        <dbReference type="ChEBI" id="CHEBI:140395"/>
        <dbReference type="EC" id="2.7.7.6"/>
    </reaction>
</comment>
<evidence type="ECO:0000313" key="15">
    <source>
        <dbReference type="EMBL" id="KKU57908.1"/>
    </source>
</evidence>
<keyword evidence="2 6" id="KW-0808">Transferase</keyword>
<name>A0A0G1TUS4_9BACT</name>
<dbReference type="InterPro" id="IPR007642">
    <property type="entry name" value="RNA_pol_Rpb2_2"/>
</dbReference>
<protein>
    <recommendedName>
        <fullName evidence="6 8">DNA-directed RNA polymerase subunit beta</fullName>
        <shortName evidence="6">RNAP subunit beta</shortName>
        <ecNumber evidence="6 8">2.7.7.6</ecNumber>
    </recommendedName>
    <alternativeName>
        <fullName evidence="6">RNA polymerase subunit beta</fullName>
    </alternativeName>
    <alternativeName>
        <fullName evidence="6">Transcriptase subunit beta</fullName>
    </alternativeName>
</protein>
<evidence type="ECO:0000259" key="9">
    <source>
        <dbReference type="Pfam" id="PF00562"/>
    </source>
</evidence>
<dbReference type="AlphaFoldDB" id="A0A0G1TUS4"/>
<feature type="domain" description="RNA polymerase beta subunit protrusion" evidence="12">
    <location>
        <begin position="20"/>
        <end position="353"/>
    </location>
</feature>
<feature type="domain" description="RNA polymerase Rpb2" evidence="10">
    <location>
        <begin position="974"/>
        <end position="1045"/>
    </location>
</feature>
<dbReference type="InterPro" id="IPR019462">
    <property type="entry name" value="DNA-dir_RNA_pol_bsu_external_1"/>
</dbReference>
<evidence type="ECO:0000256" key="2">
    <source>
        <dbReference type="ARBA" id="ARBA00022679"/>
    </source>
</evidence>
<dbReference type="InterPro" id="IPR042107">
    <property type="entry name" value="DNA-dir_RNA_pol_bsu_ext_1_sf"/>
</dbReference>
<feature type="domain" description="DNA-directed RNA polymerase subunit 2 hybrid-binding" evidence="9">
    <location>
        <begin position="574"/>
        <end position="972"/>
    </location>
</feature>
<keyword evidence="4 6" id="KW-0804">Transcription</keyword>
<dbReference type="InterPro" id="IPR015712">
    <property type="entry name" value="DNA-dir_RNA_pol_su2"/>
</dbReference>
<feature type="domain" description="RNA polymerase Rpb2" evidence="13">
    <location>
        <begin position="368"/>
        <end position="436"/>
    </location>
</feature>
<evidence type="ECO:0000259" key="11">
    <source>
        <dbReference type="Pfam" id="PF04561"/>
    </source>
</evidence>
<reference evidence="15 16" key="1">
    <citation type="journal article" date="2015" name="Nature">
        <title>rRNA introns, odd ribosomes, and small enigmatic genomes across a large radiation of phyla.</title>
        <authorList>
            <person name="Brown C.T."/>
            <person name="Hug L.A."/>
            <person name="Thomas B.C."/>
            <person name="Sharon I."/>
            <person name="Castelle C.J."/>
            <person name="Singh A."/>
            <person name="Wilkins M.J."/>
            <person name="Williams K.H."/>
            <person name="Banfield J.F."/>
        </authorList>
    </citation>
    <scope>NUCLEOTIDE SEQUENCE [LARGE SCALE GENOMIC DNA]</scope>
</reference>
<dbReference type="InterPro" id="IPR007641">
    <property type="entry name" value="RNA_pol_Rpb2_7"/>
</dbReference>
<evidence type="ECO:0000256" key="5">
    <source>
        <dbReference type="ARBA" id="ARBA00048552"/>
    </source>
</evidence>
<dbReference type="GO" id="GO:0003677">
    <property type="term" value="F:DNA binding"/>
    <property type="evidence" value="ECO:0007669"/>
    <property type="project" value="UniProtKB-UniRule"/>
</dbReference>
<proteinExistence type="inferred from homology"/>
<dbReference type="HAMAP" id="MF_01321">
    <property type="entry name" value="RNApol_bact_RpoB"/>
    <property type="match status" value="1"/>
</dbReference>
<gene>
    <name evidence="6" type="primary">rpoB</name>
    <name evidence="15" type="ORF">UX80_C0008G0021</name>
</gene>
<accession>A0A0G1TUS4</accession>
<dbReference type="Gene3D" id="3.90.1100.10">
    <property type="match status" value="1"/>
</dbReference>
<dbReference type="Pfam" id="PF10385">
    <property type="entry name" value="RNA_pol_Rpb2_45"/>
    <property type="match status" value="1"/>
</dbReference>
<keyword evidence="1 6" id="KW-0240">DNA-directed RNA polymerase</keyword>
<dbReference type="STRING" id="1618358.UX80_C0008G0021"/>
<dbReference type="PANTHER" id="PTHR20856">
    <property type="entry name" value="DNA-DIRECTED RNA POLYMERASE I SUBUNIT 2"/>
    <property type="match status" value="1"/>
</dbReference>
<dbReference type="Pfam" id="PF00562">
    <property type="entry name" value="RNA_pol_Rpb2_6"/>
    <property type="match status" value="1"/>
</dbReference>
<evidence type="ECO:0000259" key="13">
    <source>
        <dbReference type="Pfam" id="PF04565"/>
    </source>
</evidence>
<comment type="caution">
    <text evidence="15">The sequence shown here is derived from an EMBL/GenBank/DDBJ whole genome shotgun (WGS) entry which is preliminary data.</text>
</comment>
<dbReference type="PROSITE" id="PS01166">
    <property type="entry name" value="RNA_POL_BETA"/>
    <property type="match status" value="1"/>
</dbReference>
<dbReference type="Pfam" id="PF04563">
    <property type="entry name" value="RNA_pol_Rpb2_1"/>
    <property type="match status" value="1"/>
</dbReference>
<dbReference type="InterPro" id="IPR037034">
    <property type="entry name" value="RNA_pol_Rpb2_2_sf"/>
</dbReference>
<dbReference type="InterPro" id="IPR007644">
    <property type="entry name" value="RNA_pol_bsu_protrusion"/>
</dbReference>
<dbReference type="Gene3D" id="3.90.1800.10">
    <property type="entry name" value="RNA polymerase alpha subunit dimerisation domain"/>
    <property type="match status" value="1"/>
</dbReference>
<keyword evidence="3 6" id="KW-0548">Nucleotidyltransferase</keyword>
<comment type="similarity">
    <text evidence="6 7">Belongs to the RNA polymerase beta chain family.</text>
</comment>
<evidence type="ECO:0000259" key="14">
    <source>
        <dbReference type="Pfam" id="PF10385"/>
    </source>
</evidence>
<dbReference type="InterPro" id="IPR014724">
    <property type="entry name" value="RNA_pol_RPB2_OB-fold"/>
</dbReference>
<dbReference type="InterPro" id="IPR037033">
    <property type="entry name" value="DNA-dir_RNAP_su2_hyb_sf"/>
</dbReference>
<comment type="subunit">
    <text evidence="6 8">The RNAP catalytic core consists of 2 alpha, 1 beta, 1 beta' and 1 omega subunit. When a sigma factor is associated with the core the holoenzyme is formed, which can initiate transcription.</text>
</comment>
<dbReference type="GO" id="GO:0003899">
    <property type="term" value="F:DNA-directed RNA polymerase activity"/>
    <property type="evidence" value="ECO:0007669"/>
    <property type="project" value="UniProtKB-UniRule"/>
</dbReference>
<feature type="domain" description="DNA-directed RNA polymerase beta subunit external 1" evidence="14">
    <location>
        <begin position="446"/>
        <end position="510"/>
    </location>
</feature>
<dbReference type="Gene3D" id="2.40.50.150">
    <property type="match status" value="1"/>
</dbReference>